<name>A0AA96GD05_9BACT</name>
<protein>
    <submittedName>
        <fullName evidence="2">Transglycosylase SLT domain-containing protein</fullName>
    </submittedName>
</protein>
<gene>
    <name evidence="2" type="ORF">PP769_07315</name>
</gene>
<evidence type="ECO:0000313" key="3">
    <source>
        <dbReference type="Proteomes" id="UP001302719"/>
    </source>
</evidence>
<keyword evidence="1" id="KW-1133">Transmembrane helix</keyword>
<dbReference type="AlphaFoldDB" id="A0AA96GD05"/>
<sequence>MALRFTRPTAKQPQRSKRHKRRTTLSTLWGFVGQGWRVLRAIMRAVLASHPIVRVVVIPTLLFLLWLGLNWAFHTFHKPTEIFFPLDQSLNKSPVQTWKEYESLFREHATAVITPEFLAALAQVEGGGNPVARTYWRWQLTWNPLELFKPASSAVGMYQITDGTFSEAKRYCIHDHEVVEAGPWHDWESCWFNSLYTRILPSHAIELTAALLDRQVTQTLGPKRIGKVSLQRKQDLAAVIHLCGAGAGRAYAARGLKLTRHQRCGDHDVSDYLARINELKFEFAKPAAGDKTIRQGR</sequence>
<accession>A0AA96GD05</accession>
<reference evidence="2 3" key="1">
    <citation type="submission" date="2023-01" db="EMBL/GenBank/DDBJ databases">
        <title>Cultivation and genomic characterization of new, ubiquitous marine nitrite-oxidizing bacteria from the Nitrospirales.</title>
        <authorList>
            <person name="Mueller A.J."/>
            <person name="Daebeler A."/>
            <person name="Herbold C.W."/>
            <person name="Kirkegaard R.H."/>
            <person name="Daims H."/>
        </authorList>
    </citation>
    <scope>NUCLEOTIDE SEQUENCE [LARGE SCALE GENOMIC DNA]</scope>
    <source>
        <strain evidence="2 3">VA</strain>
    </source>
</reference>
<dbReference type="EMBL" id="CP116967">
    <property type="protein sequence ID" value="WNM59558.1"/>
    <property type="molecule type" value="Genomic_DNA"/>
</dbReference>
<dbReference type="Gene3D" id="1.10.530.10">
    <property type="match status" value="1"/>
</dbReference>
<dbReference type="SUPFAM" id="SSF53955">
    <property type="entry name" value="Lysozyme-like"/>
    <property type="match status" value="1"/>
</dbReference>
<keyword evidence="1" id="KW-0472">Membrane</keyword>
<dbReference type="RefSeq" id="WP_312646329.1">
    <property type="nucleotide sequence ID" value="NZ_CP116967.1"/>
</dbReference>
<evidence type="ECO:0000256" key="1">
    <source>
        <dbReference type="SAM" id="Phobius"/>
    </source>
</evidence>
<organism evidence="2 3">
    <name type="scientific">Candidatus Nitrospira allomarina</name>
    <dbReference type="NCBI Taxonomy" id="3020900"/>
    <lineage>
        <taxon>Bacteria</taxon>
        <taxon>Pseudomonadati</taxon>
        <taxon>Nitrospirota</taxon>
        <taxon>Nitrospiria</taxon>
        <taxon>Nitrospirales</taxon>
        <taxon>Nitrospiraceae</taxon>
        <taxon>Nitrospira</taxon>
    </lineage>
</organism>
<dbReference type="KEGG" id="nall:PP769_07315"/>
<dbReference type="InterPro" id="IPR023346">
    <property type="entry name" value="Lysozyme-like_dom_sf"/>
</dbReference>
<dbReference type="Proteomes" id="UP001302719">
    <property type="component" value="Chromosome"/>
</dbReference>
<keyword evidence="3" id="KW-1185">Reference proteome</keyword>
<feature type="transmembrane region" description="Helical" evidence="1">
    <location>
        <begin position="51"/>
        <end position="73"/>
    </location>
</feature>
<proteinExistence type="predicted"/>
<keyword evidence="1" id="KW-0812">Transmembrane</keyword>
<evidence type="ECO:0000313" key="2">
    <source>
        <dbReference type="EMBL" id="WNM59558.1"/>
    </source>
</evidence>